<reference evidence="2 3" key="1">
    <citation type="submission" date="2024-04" db="EMBL/GenBank/DDBJ databases">
        <title>Tritrichomonas musculus Genome.</title>
        <authorList>
            <person name="Alves-Ferreira E."/>
            <person name="Grigg M."/>
            <person name="Lorenzi H."/>
            <person name="Galac M."/>
        </authorList>
    </citation>
    <scope>NUCLEOTIDE SEQUENCE [LARGE SCALE GENOMIC DNA]</scope>
    <source>
        <strain evidence="2 3">EAF2021</strain>
    </source>
</reference>
<evidence type="ECO:0000313" key="3">
    <source>
        <dbReference type="Proteomes" id="UP001470230"/>
    </source>
</evidence>
<organism evidence="2 3">
    <name type="scientific">Tritrichomonas musculus</name>
    <dbReference type="NCBI Taxonomy" id="1915356"/>
    <lineage>
        <taxon>Eukaryota</taxon>
        <taxon>Metamonada</taxon>
        <taxon>Parabasalia</taxon>
        <taxon>Tritrichomonadida</taxon>
        <taxon>Tritrichomonadidae</taxon>
        <taxon>Tritrichomonas</taxon>
    </lineage>
</organism>
<gene>
    <name evidence="2" type="ORF">M9Y10_021607</name>
</gene>
<evidence type="ECO:0000313" key="2">
    <source>
        <dbReference type="EMBL" id="KAK8893191.1"/>
    </source>
</evidence>
<name>A0ABR2KQU6_9EUKA</name>
<feature type="region of interest" description="Disordered" evidence="1">
    <location>
        <begin position="56"/>
        <end position="80"/>
    </location>
</feature>
<dbReference type="Proteomes" id="UP001470230">
    <property type="component" value="Unassembled WGS sequence"/>
</dbReference>
<evidence type="ECO:0000256" key="1">
    <source>
        <dbReference type="SAM" id="MobiDB-lite"/>
    </source>
</evidence>
<comment type="caution">
    <text evidence="2">The sequence shown here is derived from an EMBL/GenBank/DDBJ whole genome shotgun (WGS) entry which is preliminary data.</text>
</comment>
<feature type="region of interest" description="Disordered" evidence="1">
    <location>
        <begin position="163"/>
        <end position="182"/>
    </location>
</feature>
<sequence length="277" mass="31706">MELFLNSLSQEAYSLTKSASQAEHSHFELQEEYNNLKNYTRQQLIQSSLGLHIPSLKTSKDLSNTSRSKSGIIKKPTPDLTTSHVETLSKTISTVKKSKLRFKPQKKIHNRSASVSSLRRPQKTANLSSNTNSIQNLNAQARERQNNEQPQFLKTLNINTDHHQYQPKQQKQQSSSRSKQELKFTQRSLNLNSSRLIVPSHPFVISPSLGGEGCDYQDHNHFTDIPPIQNERRKGLKKAQSPFFARVFSETANPNIPPDSPYRRPKEETIDYNIHVY</sequence>
<protein>
    <submittedName>
        <fullName evidence="2">Uncharacterized protein</fullName>
    </submittedName>
</protein>
<keyword evidence="3" id="KW-1185">Reference proteome</keyword>
<feature type="region of interest" description="Disordered" evidence="1">
    <location>
        <begin position="103"/>
        <end position="131"/>
    </location>
</feature>
<feature type="compositionally biased region" description="Polar residues" evidence="1">
    <location>
        <begin position="111"/>
        <end position="131"/>
    </location>
</feature>
<proteinExistence type="predicted"/>
<feature type="compositionally biased region" description="Low complexity" evidence="1">
    <location>
        <begin position="166"/>
        <end position="177"/>
    </location>
</feature>
<dbReference type="EMBL" id="JAPFFF010000003">
    <property type="protein sequence ID" value="KAK8893191.1"/>
    <property type="molecule type" value="Genomic_DNA"/>
</dbReference>
<accession>A0ABR2KQU6</accession>